<dbReference type="InterPro" id="IPR029017">
    <property type="entry name" value="Enolase-like_N"/>
</dbReference>
<evidence type="ECO:0000313" key="3">
    <source>
        <dbReference type="Proteomes" id="UP000596977"/>
    </source>
</evidence>
<reference evidence="2 3" key="1">
    <citation type="journal article" date="2014" name="Int. J. Syst. Evol. Microbiol.">
        <title>Complete genome sequence of Corynebacterium casei LMG S-19264T (=DSM 44701T), isolated from a smear-ripened cheese.</title>
        <authorList>
            <consortium name="US DOE Joint Genome Institute (JGI-PGF)"/>
            <person name="Walter F."/>
            <person name="Albersmeier A."/>
            <person name="Kalinowski J."/>
            <person name="Ruckert C."/>
        </authorList>
    </citation>
    <scope>NUCLEOTIDE SEQUENCE [LARGE SCALE GENOMIC DNA]</scope>
    <source>
        <strain evidence="2 3">CGMCC 1.15896</strain>
    </source>
</reference>
<dbReference type="Gene3D" id="3.30.390.10">
    <property type="entry name" value="Enolase-like, N-terminal domain"/>
    <property type="match status" value="1"/>
</dbReference>
<dbReference type="OrthoDB" id="7809546at2"/>
<dbReference type="InterPro" id="IPR036849">
    <property type="entry name" value="Enolase-like_C_sf"/>
</dbReference>
<protein>
    <submittedName>
        <fullName evidence="2">Mandelate racemase</fullName>
    </submittedName>
</protein>
<dbReference type="SUPFAM" id="SSF51604">
    <property type="entry name" value="Enolase C-terminal domain-like"/>
    <property type="match status" value="1"/>
</dbReference>
<sequence>MSVAPRLRIVAARGYERAVAFRFPFRFGVAEVSRTAQAFISVEIETIEGHHATGWAAEMMMPKWFDKNPDLTPDDTIDQLRRSLHIAMELAANAEPDTPFGLSASIEPEQHRRCAAENIGGLAASFGLALVDRAVIDALGKLMDRPASALVQSNALGIDARTAPDLSGFDLDGFFASLTVAPTIAVRHTVGLGDALCANSVANRLNDGLPESLEEVIAAYGHTWFKLKLAGDPEADCARMLAIAAVLDRMVPDYKLTLDGNEQYANELHVLELLELLKAEPRLKRFMSRVIFIEQPIARAQALSAPVNQLARALPVEIDESDADISAFATAKRLGYTGISSKSCKGFYRALLNAARVAKWNAETDGAPFFMSAEDLTTQAGLGIQQDLILASLIGATHIERNGHHFVDGMAGAPDSEQSAYLTAHGDLYEERLGRARLKIEKGFVSLGTIADAKGLGASVLPDTGAMTPLQ</sequence>
<name>A0A916R7N4_9HYPH</name>
<dbReference type="RefSeq" id="WP_127073202.1">
    <property type="nucleotide sequence ID" value="NZ_BMKB01000001.1"/>
</dbReference>
<dbReference type="Pfam" id="PF13378">
    <property type="entry name" value="MR_MLE_C"/>
    <property type="match status" value="1"/>
</dbReference>
<keyword evidence="3" id="KW-1185">Reference proteome</keyword>
<organism evidence="2 3">
    <name type="scientific">Pelagibacterium lentulum</name>
    <dbReference type="NCBI Taxonomy" id="2029865"/>
    <lineage>
        <taxon>Bacteria</taxon>
        <taxon>Pseudomonadati</taxon>
        <taxon>Pseudomonadota</taxon>
        <taxon>Alphaproteobacteria</taxon>
        <taxon>Hyphomicrobiales</taxon>
        <taxon>Devosiaceae</taxon>
        <taxon>Pelagibacterium</taxon>
    </lineage>
</organism>
<evidence type="ECO:0000259" key="1">
    <source>
        <dbReference type="Pfam" id="PF13378"/>
    </source>
</evidence>
<feature type="domain" description="Enolase C-terminal" evidence="1">
    <location>
        <begin position="211"/>
        <end position="461"/>
    </location>
</feature>
<accession>A0A916R7N4</accession>
<dbReference type="EMBL" id="BMKB01000001">
    <property type="protein sequence ID" value="GGA41997.1"/>
    <property type="molecule type" value="Genomic_DNA"/>
</dbReference>
<dbReference type="AlphaFoldDB" id="A0A916R7N4"/>
<proteinExistence type="predicted"/>
<dbReference type="InterPro" id="IPR029065">
    <property type="entry name" value="Enolase_C-like"/>
</dbReference>
<dbReference type="Proteomes" id="UP000596977">
    <property type="component" value="Unassembled WGS sequence"/>
</dbReference>
<gene>
    <name evidence="2" type="ORF">GCM10011499_09570</name>
</gene>
<comment type="caution">
    <text evidence="2">The sequence shown here is derived from an EMBL/GenBank/DDBJ whole genome shotgun (WGS) entry which is preliminary data.</text>
</comment>
<dbReference type="Gene3D" id="3.20.20.120">
    <property type="entry name" value="Enolase-like C-terminal domain"/>
    <property type="match status" value="1"/>
</dbReference>
<evidence type="ECO:0000313" key="2">
    <source>
        <dbReference type="EMBL" id="GGA41997.1"/>
    </source>
</evidence>